<dbReference type="SUPFAM" id="SSF56349">
    <property type="entry name" value="DNA breaking-rejoining enzymes"/>
    <property type="match status" value="1"/>
</dbReference>
<evidence type="ECO:0000313" key="9">
    <source>
        <dbReference type="Proteomes" id="UP000315628"/>
    </source>
</evidence>
<dbReference type="InterPro" id="IPR002104">
    <property type="entry name" value="Integrase_catalytic"/>
</dbReference>
<accession>A0A560WH71</accession>
<evidence type="ECO:0000313" key="8">
    <source>
        <dbReference type="EMBL" id="TWD17033.1"/>
    </source>
</evidence>
<keyword evidence="3 5" id="KW-0238">DNA-binding</keyword>
<dbReference type="AlphaFoldDB" id="A0A560WH71"/>
<gene>
    <name evidence="8" type="ORF">FB557_0590</name>
</gene>
<dbReference type="InterPro" id="IPR044068">
    <property type="entry name" value="CB"/>
</dbReference>
<evidence type="ECO:0000259" key="7">
    <source>
        <dbReference type="PROSITE" id="PS51900"/>
    </source>
</evidence>
<dbReference type="InterPro" id="IPR010998">
    <property type="entry name" value="Integrase_recombinase_N"/>
</dbReference>
<feature type="domain" description="Core-binding (CB)" evidence="7">
    <location>
        <begin position="76"/>
        <end position="162"/>
    </location>
</feature>
<dbReference type="CDD" id="cd01189">
    <property type="entry name" value="INT_ICEBs1_C_like"/>
    <property type="match status" value="1"/>
</dbReference>
<dbReference type="PANTHER" id="PTHR30629">
    <property type="entry name" value="PROPHAGE INTEGRASE"/>
    <property type="match status" value="1"/>
</dbReference>
<dbReference type="RefSeq" id="WP_144855436.1">
    <property type="nucleotide sequence ID" value="NZ_BAAAYT010000002.1"/>
</dbReference>
<dbReference type="Proteomes" id="UP000315628">
    <property type="component" value="Unassembled WGS sequence"/>
</dbReference>
<evidence type="ECO:0000256" key="4">
    <source>
        <dbReference type="ARBA" id="ARBA00023172"/>
    </source>
</evidence>
<evidence type="ECO:0000256" key="3">
    <source>
        <dbReference type="ARBA" id="ARBA00023125"/>
    </source>
</evidence>
<dbReference type="OrthoDB" id="1822491at2"/>
<keyword evidence="2" id="KW-0229">DNA integration</keyword>
<protein>
    <submittedName>
        <fullName evidence="8">Site-specific recombinase XerD</fullName>
    </submittedName>
</protein>
<organism evidence="8 9">
    <name type="scientific">Marihabitans asiaticum</name>
    <dbReference type="NCBI Taxonomy" id="415218"/>
    <lineage>
        <taxon>Bacteria</taxon>
        <taxon>Bacillati</taxon>
        <taxon>Actinomycetota</taxon>
        <taxon>Actinomycetes</taxon>
        <taxon>Micrococcales</taxon>
        <taxon>Intrasporangiaceae</taxon>
        <taxon>Marihabitans</taxon>
    </lineage>
</organism>
<keyword evidence="9" id="KW-1185">Reference proteome</keyword>
<dbReference type="Gene3D" id="1.10.443.10">
    <property type="entry name" value="Intergrase catalytic core"/>
    <property type="match status" value="1"/>
</dbReference>
<keyword evidence="4" id="KW-0233">DNA recombination</keyword>
<evidence type="ECO:0000256" key="2">
    <source>
        <dbReference type="ARBA" id="ARBA00022908"/>
    </source>
</evidence>
<evidence type="ECO:0000256" key="5">
    <source>
        <dbReference type="PROSITE-ProRule" id="PRU01248"/>
    </source>
</evidence>
<reference evidence="8 9" key="1">
    <citation type="submission" date="2019-06" db="EMBL/GenBank/DDBJ databases">
        <title>Sequencing the genomes of 1000 actinobacteria strains.</title>
        <authorList>
            <person name="Klenk H.-P."/>
        </authorList>
    </citation>
    <scope>NUCLEOTIDE SEQUENCE [LARGE SCALE GENOMIC DNA]</scope>
    <source>
        <strain evidence="8 9">DSM 18935</strain>
    </source>
</reference>
<dbReference type="Gene3D" id="1.10.150.130">
    <property type="match status" value="1"/>
</dbReference>
<dbReference type="PROSITE" id="PS51898">
    <property type="entry name" value="TYR_RECOMBINASE"/>
    <property type="match status" value="1"/>
</dbReference>
<evidence type="ECO:0000259" key="6">
    <source>
        <dbReference type="PROSITE" id="PS51898"/>
    </source>
</evidence>
<evidence type="ECO:0000256" key="1">
    <source>
        <dbReference type="ARBA" id="ARBA00008857"/>
    </source>
</evidence>
<sequence length="396" mass="43916">MGFERLEPGEWGDFHFIRVARAKGVRYRCRARFCGFDGRVRLVERQGRTKKAARESLESALADLASEEQGTLSRSDTFDDAVRAWLDDLEALVRLDERSPSTVATYRHAWQKHVSPAIGGLRLSQVSVPVVDRLLLRLHGEVGPATARTSRAIISGAMGRAVREGAVPLNPARDVRRLSSRPKRQPRAMTEEERAAWFVALAADEEAVSRDLPELTSFMLATGLRIGEALAVIWSEIDLDTGTVNVTSTLIRVTGQGLIRKRTKSEAGQRPLILPSWCVSMLRRREALGVGPDEPVFGSERGTFRDPRNVSRWLAEARTKAGFDWVTSHVWRKTTASILDGHGISARIIADQLGHSRVSMTQDVYLGRRSVDPRVVTALELVAPPLLGSRDDLSDD</sequence>
<name>A0A560WH71_9MICO</name>
<dbReference type="PANTHER" id="PTHR30629:SF2">
    <property type="entry name" value="PROPHAGE INTEGRASE INTS-RELATED"/>
    <property type="match status" value="1"/>
</dbReference>
<dbReference type="GO" id="GO:0003677">
    <property type="term" value="F:DNA binding"/>
    <property type="evidence" value="ECO:0007669"/>
    <property type="project" value="UniProtKB-UniRule"/>
</dbReference>
<dbReference type="GO" id="GO:0006310">
    <property type="term" value="P:DNA recombination"/>
    <property type="evidence" value="ECO:0007669"/>
    <property type="project" value="UniProtKB-KW"/>
</dbReference>
<dbReference type="EMBL" id="VIUW01000001">
    <property type="protein sequence ID" value="TWD17033.1"/>
    <property type="molecule type" value="Genomic_DNA"/>
</dbReference>
<proteinExistence type="inferred from homology"/>
<comment type="caution">
    <text evidence="8">The sequence shown here is derived from an EMBL/GenBank/DDBJ whole genome shotgun (WGS) entry which is preliminary data.</text>
</comment>
<dbReference type="InterPro" id="IPR011010">
    <property type="entry name" value="DNA_brk_join_enz"/>
</dbReference>
<feature type="domain" description="Tyr recombinase" evidence="6">
    <location>
        <begin position="184"/>
        <end position="378"/>
    </location>
</feature>
<dbReference type="InterPro" id="IPR050808">
    <property type="entry name" value="Phage_Integrase"/>
</dbReference>
<comment type="similarity">
    <text evidence="1">Belongs to the 'phage' integrase family.</text>
</comment>
<dbReference type="InterPro" id="IPR013762">
    <property type="entry name" value="Integrase-like_cat_sf"/>
</dbReference>
<dbReference type="GO" id="GO:0015074">
    <property type="term" value="P:DNA integration"/>
    <property type="evidence" value="ECO:0007669"/>
    <property type="project" value="UniProtKB-KW"/>
</dbReference>
<dbReference type="Pfam" id="PF00589">
    <property type="entry name" value="Phage_integrase"/>
    <property type="match status" value="1"/>
</dbReference>
<dbReference type="PROSITE" id="PS51900">
    <property type="entry name" value="CB"/>
    <property type="match status" value="1"/>
</dbReference>